<comment type="caution">
    <text evidence="8">The sequence shown here is derived from an EMBL/GenBank/DDBJ whole genome shotgun (WGS) entry which is preliminary data.</text>
</comment>
<comment type="similarity">
    <text evidence="1 7">Belongs to the phosphoglycerate mutase family. BPG-dependent PGAM subfamily.</text>
</comment>
<evidence type="ECO:0000256" key="1">
    <source>
        <dbReference type="ARBA" id="ARBA00006717"/>
    </source>
</evidence>
<dbReference type="GO" id="GO:0004619">
    <property type="term" value="F:phosphoglycerate mutase activity"/>
    <property type="evidence" value="ECO:0007669"/>
    <property type="project" value="UniProtKB-EC"/>
</dbReference>
<dbReference type="InterPro" id="IPR029033">
    <property type="entry name" value="His_PPase_superfam"/>
</dbReference>
<proteinExistence type="inferred from homology"/>
<feature type="binding site" evidence="5">
    <location>
        <position position="65"/>
    </location>
    <ligand>
        <name>substrate</name>
    </ligand>
</feature>
<name>A0A1J4KKK7_9EUKA</name>
<feature type="binding site" evidence="5">
    <location>
        <begin position="13"/>
        <end position="20"/>
    </location>
    <ligand>
        <name>substrate</name>
    </ligand>
</feature>
<dbReference type="SUPFAM" id="SSF53254">
    <property type="entry name" value="Phosphoglycerate mutase-like"/>
    <property type="match status" value="1"/>
</dbReference>
<dbReference type="VEuPathDB" id="TrichDB:TRFO_20480"/>
<dbReference type="EC" id="5.4.2.11" evidence="7"/>
<evidence type="ECO:0000313" key="9">
    <source>
        <dbReference type="Proteomes" id="UP000179807"/>
    </source>
</evidence>
<gene>
    <name evidence="8" type="primary">gpmA1</name>
    <name evidence="8" type="ORF">TRFO_20480</name>
</gene>
<evidence type="ECO:0000256" key="4">
    <source>
        <dbReference type="PIRSR" id="PIRSR613078-1"/>
    </source>
</evidence>
<dbReference type="GeneID" id="94836130"/>
<dbReference type="InterPro" id="IPR005952">
    <property type="entry name" value="Phosphogly_mut1"/>
</dbReference>
<dbReference type="CDD" id="cd07067">
    <property type="entry name" value="HP_PGM_like"/>
    <property type="match status" value="1"/>
</dbReference>
<evidence type="ECO:0000256" key="3">
    <source>
        <dbReference type="ARBA" id="ARBA00023235"/>
    </source>
</evidence>
<sequence length="269" mass="30780">MFARKRSRVIVVRHGESEVNVQQICGGWIDSPLTELGLKQAHKIADILSRHRLRIDFCVSSVLSRAVRTRDIILEDLGLTNKIPIHQTWKLNECHSGAFTGLTLTKAEEVYGKDALRNRFMIYDSVPPLVDLDSQYNPANDPKYADAEDRELLPRGESVEMAWNRVEPFWKNNIEPLLSENKNVLVVCHGNIIRPIMKYCEELTPEVGMQRSVLPNCAALMYDFRNGKYENRQIIGDTDSLKGFKLSFRIRNAKDRRSQPSRIPTQGGM</sequence>
<comment type="catalytic activity">
    <reaction evidence="7">
        <text>(2R)-2-phosphoglycerate = (2R)-3-phosphoglycerate</text>
        <dbReference type="Rhea" id="RHEA:15901"/>
        <dbReference type="ChEBI" id="CHEBI:58272"/>
        <dbReference type="ChEBI" id="CHEBI:58289"/>
        <dbReference type="EC" id="5.4.2.11"/>
    </reaction>
</comment>
<dbReference type="Proteomes" id="UP000179807">
    <property type="component" value="Unassembled WGS sequence"/>
</dbReference>
<dbReference type="SMART" id="SM00855">
    <property type="entry name" value="PGAM"/>
    <property type="match status" value="1"/>
</dbReference>
<reference evidence="8" key="1">
    <citation type="submission" date="2016-10" db="EMBL/GenBank/DDBJ databases">
        <authorList>
            <person name="Benchimol M."/>
            <person name="Almeida L.G."/>
            <person name="Vasconcelos A.T."/>
            <person name="Perreira-Neves A."/>
            <person name="Rosa I.A."/>
            <person name="Tasca T."/>
            <person name="Bogo M.R."/>
            <person name="de Souza W."/>
        </authorList>
    </citation>
    <scope>NUCLEOTIDE SEQUENCE [LARGE SCALE GENOMIC DNA]</scope>
    <source>
        <strain evidence="8">K</strain>
    </source>
</reference>
<dbReference type="PROSITE" id="PS00175">
    <property type="entry name" value="PG_MUTASE"/>
    <property type="match status" value="1"/>
</dbReference>
<feature type="site" description="Transition state stabilizer" evidence="6">
    <location>
        <position position="189"/>
    </location>
</feature>
<dbReference type="Gene3D" id="3.40.50.1240">
    <property type="entry name" value="Phosphoglycerate mutase-like"/>
    <property type="match status" value="1"/>
</dbReference>
<keyword evidence="3 7" id="KW-0413">Isomerase</keyword>
<dbReference type="OrthoDB" id="354304at2759"/>
<dbReference type="NCBIfam" id="TIGR01258">
    <property type="entry name" value="pgm_1"/>
    <property type="match status" value="1"/>
</dbReference>
<evidence type="ECO:0000313" key="8">
    <source>
        <dbReference type="EMBL" id="OHT10340.1"/>
    </source>
</evidence>
<feature type="active site" description="Tele-phosphohistidine intermediate" evidence="4">
    <location>
        <position position="14"/>
    </location>
</feature>
<evidence type="ECO:0000256" key="2">
    <source>
        <dbReference type="ARBA" id="ARBA00023152"/>
    </source>
</evidence>
<dbReference type="AlphaFoldDB" id="A0A1J4KKK7"/>
<evidence type="ECO:0000256" key="5">
    <source>
        <dbReference type="PIRSR" id="PIRSR613078-2"/>
    </source>
</evidence>
<organism evidence="8 9">
    <name type="scientific">Tritrichomonas foetus</name>
    <dbReference type="NCBI Taxonomy" id="1144522"/>
    <lineage>
        <taxon>Eukaryota</taxon>
        <taxon>Metamonada</taxon>
        <taxon>Parabasalia</taxon>
        <taxon>Tritrichomonadida</taxon>
        <taxon>Tritrichomonadidae</taxon>
        <taxon>Tritrichomonas</taxon>
    </lineage>
</organism>
<feature type="binding site" evidence="5">
    <location>
        <begin position="190"/>
        <end position="191"/>
    </location>
    <ligand>
        <name>substrate</name>
    </ligand>
</feature>
<dbReference type="PANTHER" id="PTHR11931">
    <property type="entry name" value="PHOSPHOGLYCERATE MUTASE"/>
    <property type="match status" value="1"/>
</dbReference>
<protein>
    <recommendedName>
        <fullName evidence="7">Phosphoglycerate mutase</fullName>
        <ecNumber evidence="7">5.4.2.11</ecNumber>
    </recommendedName>
</protein>
<dbReference type="InterPro" id="IPR001345">
    <property type="entry name" value="PG/BPGM_mutase_AS"/>
</dbReference>
<dbReference type="EMBL" id="MLAK01000615">
    <property type="protein sequence ID" value="OHT10340.1"/>
    <property type="molecule type" value="Genomic_DNA"/>
</dbReference>
<dbReference type="InterPro" id="IPR013078">
    <property type="entry name" value="His_Pase_superF_clade-1"/>
</dbReference>
<accession>A0A1J4KKK7</accession>
<dbReference type="GO" id="GO:0006096">
    <property type="term" value="P:glycolytic process"/>
    <property type="evidence" value="ECO:0007669"/>
    <property type="project" value="UniProtKB-KW"/>
</dbReference>
<evidence type="ECO:0000256" key="6">
    <source>
        <dbReference type="PIRSR" id="PIRSR613078-3"/>
    </source>
</evidence>
<dbReference type="Pfam" id="PF00300">
    <property type="entry name" value="His_Phos_1"/>
    <property type="match status" value="2"/>
</dbReference>
<keyword evidence="2 7" id="KW-0324">Glycolysis</keyword>
<keyword evidence="9" id="KW-1185">Reference proteome</keyword>
<evidence type="ECO:0000256" key="7">
    <source>
        <dbReference type="RuleBase" id="RU004511"/>
    </source>
</evidence>
<feature type="active site" description="Proton donor/acceptor" evidence="4">
    <location>
        <position position="93"/>
    </location>
</feature>
<dbReference type="RefSeq" id="XP_068363476.1">
    <property type="nucleotide sequence ID" value="XM_068501426.1"/>
</dbReference>